<sequence length="355" mass="41684">MLKNISQSQSTTNIQQEEYLNSNYYLFNNIRVFATISVIIGHASNPLMRELTSFNKAEWWIGNLFVSFFLSGLPLFIILSGVLLFDKSEKPGFYIARFKRIFIPFLFWNIIYGFINNIFDYSKGLDNTLNLFTTNSYHFWFVYVILILYIFFPILSFFIKKNKNKTLLYATLFYLLLNICYIFYNQIYPSSILFNFLFHAIIYSYHIVVSVIAFKWILQKSFKAGTVLYLFGFLISLFGTYFILNMEGFENVTLHKSFNAHLLLKAFGAIIIIKYLTNILGETVNRHTSRVSKYCFGIYFIHVLVLNKTFIKSLPISYNFSHHFILIGLNSIICFSVSLFIIYLLSKLPFGKYLF</sequence>
<keyword evidence="3" id="KW-1003">Cell membrane</keyword>
<proteinExistence type="inferred from homology"/>
<dbReference type="PANTHER" id="PTHR40074:SF2">
    <property type="entry name" value="O-ACETYLTRANSFERASE WECH"/>
    <property type="match status" value="1"/>
</dbReference>
<keyword evidence="5 7" id="KW-1133">Transmembrane helix</keyword>
<keyword evidence="4 7" id="KW-0812">Transmembrane</keyword>
<evidence type="ECO:0000256" key="3">
    <source>
        <dbReference type="ARBA" id="ARBA00022475"/>
    </source>
</evidence>
<feature type="transmembrane region" description="Helical" evidence="7">
    <location>
        <begin position="323"/>
        <end position="345"/>
    </location>
</feature>
<feature type="transmembrane region" description="Helical" evidence="7">
    <location>
        <begin position="196"/>
        <end position="214"/>
    </location>
</feature>
<feature type="domain" description="Acyltransferase 3" evidence="8">
    <location>
        <begin position="27"/>
        <end position="337"/>
    </location>
</feature>
<feature type="transmembrane region" description="Helical" evidence="7">
    <location>
        <begin position="226"/>
        <end position="244"/>
    </location>
</feature>
<keyword evidence="9" id="KW-0808">Transferase</keyword>
<evidence type="ECO:0000259" key="8">
    <source>
        <dbReference type="Pfam" id="PF01757"/>
    </source>
</evidence>
<dbReference type="PANTHER" id="PTHR40074">
    <property type="entry name" value="O-ACETYLTRANSFERASE WECH"/>
    <property type="match status" value="1"/>
</dbReference>
<dbReference type="InterPro" id="IPR002656">
    <property type="entry name" value="Acyl_transf_3_dom"/>
</dbReference>
<evidence type="ECO:0000313" key="9">
    <source>
        <dbReference type="EMBL" id="GAA4298334.1"/>
    </source>
</evidence>
<feature type="transmembrane region" description="Helical" evidence="7">
    <location>
        <begin position="139"/>
        <end position="159"/>
    </location>
</feature>
<evidence type="ECO:0000256" key="5">
    <source>
        <dbReference type="ARBA" id="ARBA00022989"/>
    </source>
</evidence>
<keyword evidence="9" id="KW-0012">Acyltransferase</keyword>
<comment type="caution">
    <text evidence="9">The sequence shown here is derived from an EMBL/GenBank/DDBJ whole genome shotgun (WGS) entry which is preliminary data.</text>
</comment>
<dbReference type="Pfam" id="PF01757">
    <property type="entry name" value="Acyl_transf_3"/>
    <property type="match status" value="1"/>
</dbReference>
<keyword evidence="6 7" id="KW-0472">Membrane</keyword>
<reference evidence="10" key="1">
    <citation type="journal article" date="2019" name="Int. J. Syst. Evol. Microbiol.">
        <title>The Global Catalogue of Microorganisms (GCM) 10K type strain sequencing project: providing services to taxonomists for standard genome sequencing and annotation.</title>
        <authorList>
            <consortium name="The Broad Institute Genomics Platform"/>
            <consortium name="The Broad Institute Genome Sequencing Center for Infectious Disease"/>
            <person name="Wu L."/>
            <person name="Ma J."/>
        </authorList>
    </citation>
    <scope>NUCLEOTIDE SEQUENCE [LARGE SCALE GENOMIC DNA]</scope>
    <source>
        <strain evidence="10">JCM 17917</strain>
    </source>
</reference>
<feature type="transmembrane region" description="Helical" evidence="7">
    <location>
        <begin position="293"/>
        <end position="311"/>
    </location>
</feature>
<comment type="similarity">
    <text evidence="2">Belongs to the acyltransferase 3 family.</text>
</comment>
<comment type="subcellular location">
    <subcellularLocation>
        <location evidence="1">Cell membrane</location>
        <topology evidence="1">Multi-pass membrane protein</topology>
    </subcellularLocation>
</comment>
<dbReference type="RefSeq" id="WP_345162313.1">
    <property type="nucleotide sequence ID" value="NZ_BAABGX010000001.1"/>
</dbReference>
<protein>
    <submittedName>
        <fullName evidence="9">Acyltransferase family protein</fullName>
    </submittedName>
</protein>
<feature type="transmembrane region" description="Helical" evidence="7">
    <location>
        <begin position="101"/>
        <end position="119"/>
    </location>
</feature>
<evidence type="ECO:0000256" key="2">
    <source>
        <dbReference type="ARBA" id="ARBA00007400"/>
    </source>
</evidence>
<dbReference type="GO" id="GO:0016746">
    <property type="term" value="F:acyltransferase activity"/>
    <property type="evidence" value="ECO:0007669"/>
    <property type="project" value="UniProtKB-KW"/>
</dbReference>
<dbReference type="Proteomes" id="UP001501844">
    <property type="component" value="Unassembled WGS sequence"/>
</dbReference>
<evidence type="ECO:0000256" key="6">
    <source>
        <dbReference type="ARBA" id="ARBA00023136"/>
    </source>
</evidence>
<keyword evidence="10" id="KW-1185">Reference proteome</keyword>
<gene>
    <name evidence="9" type="ORF">GCM10023183_06570</name>
</gene>
<name>A0ABP8FA15_9BACT</name>
<accession>A0ABP8FA15</accession>
<feature type="transmembrane region" description="Helical" evidence="7">
    <location>
        <begin position="264"/>
        <end position="281"/>
    </location>
</feature>
<organism evidence="9 10">
    <name type="scientific">Nibribacter koreensis</name>
    <dbReference type="NCBI Taxonomy" id="1084519"/>
    <lineage>
        <taxon>Bacteria</taxon>
        <taxon>Pseudomonadati</taxon>
        <taxon>Bacteroidota</taxon>
        <taxon>Cytophagia</taxon>
        <taxon>Cytophagales</taxon>
        <taxon>Hymenobacteraceae</taxon>
        <taxon>Nibribacter</taxon>
    </lineage>
</organism>
<dbReference type="EMBL" id="BAABGX010000001">
    <property type="protein sequence ID" value="GAA4298334.1"/>
    <property type="molecule type" value="Genomic_DNA"/>
</dbReference>
<evidence type="ECO:0000256" key="1">
    <source>
        <dbReference type="ARBA" id="ARBA00004651"/>
    </source>
</evidence>
<evidence type="ECO:0000256" key="7">
    <source>
        <dbReference type="SAM" id="Phobius"/>
    </source>
</evidence>
<feature type="transmembrane region" description="Helical" evidence="7">
    <location>
        <begin position="64"/>
        <end position="85"/>
    </location>
</feature>
<feature type="transmembrane region" description="Helical" evidence="7">
    <location>
        <begin position="24"/>
        <end position="44"/>
    </location>
</feature>
<evidence type="ECO:0000313" key="10">
    <source>
        <dbReference type="Proteomes" id="UP001501844"/>
    </source>
</evidence>
<evidence type="ECO:0000256" key="4">
    <source>
        <dbReference type="ARBA" id="ARBA00022692"/>
    </source>
</evidence>
<feature type="transmembrane region" description="Helical" evidence="7">
    <location>
        <begin position="166"/>
        <end position="184"/>
    </location>
</feature>